<reference evidence="2" key="1">
    <citation type="submission" date="2013-01" db="EMBL/GenBank/DDBJ databases">
        <title>Draft Genome Sequence of a Mulberry Tree, Morus notabilis C.K. Schneid.</title>
        <authorList>
            <person name="He N."/>
            <person name="Zhao S."/>
        </authorList>
    </citation>
    <scope>NUCLEOTIDE SEQUENCE</scope>
</reference>
<dbReference type="EMBL" id="KE345260">
    <property type="protein sequence ID" value="EXB97163.1"/>
    <property type="molecule type" value="Genomic_DNA"/>
</dbReference>
<name>W9RM56_9ROSA</name>
<proteinExistence type="predicted"/>
<keyword evidence="2" id="KW-1185">Reference proteome</keyword>
<accession>W9RM56</accession>
<organism evidence="1 2">
    <name type="scientific">Morus notabilis</name>
    <dbReference type="NCBI Taxonomy" id="981085"/>
    <lineage>
        <taxon>Eukaryota</taxon>
        <taxon>Viridiplantae</taxon>
        <taxon>Streptophyta</taxon>
        <taxon>Embryophyta</taxon>
        <taxon>Tracheophyta</taxon>
        <taxon>Spermatophyta</taxon>
        <taxon>Magnoliopsida</taxon>
        <taxon>eudicotyledons</taxon>
        <taxon>Gunneridae</taxon>
        <taxon>Pentapetalae</taxon>
        <taxon>rosids</taxon>
        <taxon>fabids</taxon>
        <taxon>Rosales</taxon>
        <taxon>Moraceae</taxon>
        <taxon>Moreae</taxon>
        <taxon>Morus</taxon>
    </lineage>
</organism>
<evidence type="ECO:0000313" key="2">
    <source>
        <dbReference type="Proteomes" id="UP000030645"/>
    </source>
</evidence>
<dbReference type="Proteomes" id="UP000030645">
    <property type="component" value="Unassembled WGS sequence"/>
</dbReference>
<dbReference type="AlphaFoldDB" id="W9RM56"/>
<sequence>MTDVNYQYGRYSINYHGFEDSSIISEPWLDTPRHQAESSTSLEDLFAQFSEETRLRIEKLERMEALNQLHEEMKTNLAELFRLKLVPNESTNAMNRETQEDDWELFEDDSLREEETQELVSEEFQEDVNESQSLEIPIVVPPPVEKDHIYVDPMWPATPPPSRASFFHANQAHMPAPSRVEQMSRKPPNLAKLEGVTKIKTRTLYCMTRTMGESHSLMSRLDIGIIEPKDATYGGEPRPNPSLYHLARCIIANHTRMRDCLASPELEINANLDDLA</sequence>
<evidence type="ECO:0000313" key="1">
    <source>
        <dbReference type="EMBL" id="EXB97163.1"/>
    </source>
</evidence>
<protein>
    <submittedName>
        <fullName evidence="1">Uncharacterized protein</fullName>
    </submittedName>
</protein>
<gene>
    <name evidence="1" type="ORF">L484_008653</name>
</gene>